<organism evidence="1 2">
    <name type="scientific">Kutzneria chonburiensis</name>
    <dbReference type="NCBI Taxonomy" id="1483604"/>
    <lineage>
        <taxon>Bacteria</taxon>
        <taxon>Bacillati</taxon>
        <taxon>Actinomycetota</taxon>
        <taxon>Actinomycetes</taxon>
        <taxon>Pseudonocardiales</taxon>
        <taxon>Pseudonocardiaceae</taxon>
        <taxon>Kutzneria</taxon>
    </lineage>
</organism>
<dbReference type="EMBL" id="JBHLUD010000007">
    <property type="protein sequence ID" value="MFC0544462.1"/>
    <property type="molecule type" value="Genomic_DNA"/>
</dbReference>
<evidence type="ECO:0000313" key="2">
    <source>
        <dbReference type="Proteomes" id="UP001589810"/>
    </source>
</evidence>
<reference evidence="1 2" key="1">
    <citation type="submission" date="2024-09" db="EMBL/GenBank/DDBJ databases">
        <authorList>
            <person name="Sun Q."/>
            <person name="Mori K."/>
        </authorList>
    </citation>
    <scope>NUCLEOTIDE SEQUENCE [LARGE SCALE GENOMIC DNA]</scope>
    <source>
        <strain evidence="1 2">TBRC 1432</strain>
    </source>
</reference>
<dbReference type="RefSeq" id="WP_273935951.1">
    <property type="nucleotide sequence ID" value="NZ_CP097263.1"/>
</dbReference>
<proteinExistence type="predicted"/>
<protein>
    <submittedName>
        <fullName evidence="1">Uncharacterized protein</fullName>
    </submittedName>
</protein>
<gene>
    <name evidence="1" type="ORF">ACFFH7_23350</name>
</gene>
<name>A0ABV6MW06_9PSEU</name>
<comment type="caution">
    <text evidence="1">The sequence shown here is derived from an EMBL/GenBank/DDBJ whole genome shotgun (WGS) entry which is preliminary data.</text>
</comment>
<dbReference type="Proteomes" id="UP001589810">
    <property type="component" value="Unassembled WGS sequence"/>
</dbReference>
<accession>A0ABV6MW06</accession>
<sequence length="129" mass="13528">MTLLDWSATVLTVGDPVEAIGMRAGLGAEVNSMLSMAMLSGPVVAYAGTPERWIFLTAPATSTSNSVLADLVRLGVGLFPMGSLIALPCAENLATARWINHPVPNKPLPPWQAVVAAVRRTSSVSSGWQ</sequence>
<evidence type="ECO:0000313" key="1">
    <source>
        <dbReference type="EMBL" id="MFC0544462.1"/>
    </source>
</evidence>
<keyword evidence="2" id="KW-1185">Reference proteome</keyword>